<proteinExistence type="predicted"/>
<organism evidence="3 4">
    <name type="scientific">Penicillium vulpinum</name>
    <dbReference type="NCBI Taxonomy" id="29845"/>
    <lineage>
        <taxon>Eukaryota</taxon>
        <taxon>Fungi</taxon>
        <taxon>Dikarya</taxon>
        <taxon>Ascomycota</taxon>
        <taxon>Pezizomycotina</taxon>
        <taxon>Eurotiomycetes</taxon>
        <taxon>Eurotiomycetidae</taxon>
        <taxon>Eurotiales</taxon>
        <taxon>Aspergillaceae</taxon>
        <taxon>Penicillium</taxon>
    </lineage>
</organism>
<sequence>MASPSDTIIITDDEELPSLEPGSSRPRRVPRLDYCYRDFESMIVESVADETDTIPSRKRKRTETKEPSTLENAVEELRGAVSHKMQRLQDKNRILRDELRQERERHQKTQEELSQQREKHILECKICYMQPDRWVLILCGHMTVVRRPKALAVTKLGWSPVDSLKAYLDSELWTPMLPPTHTAVIPPLKHTYTSDENALLVRLKEKEAMPWSEITTHFPGRNMSSLQVHYSTKLRHKASSRSGKPRGRE</sequence>
<feature type="region of interest" description="Disordered" evidence="2">
    <location>
        <begin position="1"/>
        <end position="28"/>
    </location>
</feature>
<dbReference type="Pfam" id="PF13921">
    <property type="entry name" value="Myb_DNA-bind_6"/>
    <property type="match status" value="1"/>
</dbReference>
<name>A0A1V6R3B0_9EURO</name>
<dbReference type="STRING" id="29845.A0A1V6R3B0"/>
<dbReference type="CDD" id="cd16449">
    <property type="entry name" value="RING-HC"/>
    <property type="match status" value="1"/>
</dbReference>
<feature type="coiled-coil region" evidence="1">
    <location>
        <begin position="85"/>
        <end position="123"/>
    </location>
</feature>
<evidence type="ECO:0000313" key="3">
    <source>
        <dbReference type="EMBL" id="OQD95777.1"/>
    </source>
</evidence>
<feature type="region of interest" description="Disordered" evidence="2">
    <location>
        <begin position="49"/>
        <end position="68"/>
    </location>
</feature>
<dbReference type="AlphaFoldDB" id="A0A1V6R3B0"/>
<comment type="caution">
    <text evidence="3">The sequence shown here is derived from an EMBL/GenBank/DDBJ whole genome shotgun (WGS) entry which is preliminary data.</text>
</comment>
<keyword evidence="1" id="KW-0175">Coiled coil</keyword>
<evidence type="ECO:0000256" key="2">
    <source>
        <dbReference type="SAM" id="MobiDB-lite"/>
    </source>
</evidence>
<keyword evidence="4" id="KW-1185">Reference proteome</keyword>
<dbReference type="Gene3D" id="1.10.10.60">
    <property type="entry name" value="Homeodomain-like"/>
    <property type="match status" value="1"/>
</dbReference>
<reference evidence="4" key="1">
    <citation type="journal article" date="2017" name="Nat. Microbiol.">
        <title>Global analysis of biosynthetic gene clusters reveals vast potential of secondary metabolite production in Penicillium species.</title>
        <authorList>
            <person name="Nielsen J.C."/>
            <person name="Grijseels S."/>
            <person name="Prigent S."/>
            <person name="Ji B."/>
            <person name="Dainat J."/>
            <person name="Nielsen K.F."/>
            <person name="Frisvad J.C."/>
            <person name="Workman M."/>
            <person name="Nielsen J."/>
        </authorList>
    </citation>
    <scope>NUCLEOTIDE SEQUENCE [LARGE SCALE GENOMIC DNA]</scope>
    <source>
        <strain evidence="4">IBT 29486</strain>
    </source>
</reference>
<dbReference type="SUPFAM" id="SSF46689">
    <property type="entry name" value="Homeodomain-like"/>
    <property type="match status" value="1"/>
</dbReference>
<dbReference type="EMBL" id="MDYP01000103">
    <property type="protein sequence ID" value="OQD95777.1"/>
    <property type="molecule type" value="Genomic_DNA"/>
</dbReference>
<accession>A0A1V6R3B0</accession>
<evidence type="ECO:0000256" key="1">
    <source>
        <dbReference type="SAM" id="Coils"/>
    </source>
</evidence>
<dbReference type="InterPro" id="IPR009057">
    <property type="entry name" value="Homeodomain-like_sf"/>
</dbReference>
<gene>
    <name evidence="3" type="ORF">PENVUL_c104G05615</name>
</gene>
<evidence type="ECO:0000313" key="4">
    <source>
        <dbReference type="Proteomes" id="UP000191518"/>
    </source>
</evidence>
<dbReference type="Proteomes" id="UP000191518">
    <property type="component" value="Unassembled WGS sequence"/>
</dbReference>
<protein>
    <recommendedName>
        <fullName evidence="5">Myb-like domain-containing protein</fullName>
    </recommendedName>
</protein>
<evidence type="ECO:0008006" key="5">
    <source>
        <dbReference type="Google" id="ProtNLM"/>
    </source>
</evidence>